<dbReference type="SUPFAM" id="SSF46689">
    <property type="entry name" value="Homeodomain-like"/>
    <property type="match status" value="1"/>
</dbReference>
<dbReference type="InterPro" id="IPR009057">
    <property type="entry name" value="Homeodomain-like_sf"/>
</dbReference>
<dbReference type="InterPro" id="IPR036271">
    <property type="entry name" value="Tet_transcr_reg_TetR-rel_C_sf"/>
</dbReference>
<keyword evidence="2" id="KW-0805">Transcription regulation</keyword>
<dbReference type="SUPFAM" id="SSF48498">
    <property type="entry name" value="Tetracyclin repressor-like, C-terminal domain"/>
    <property type="match status" value="1"/>
</dbReference>
<dbReference type="EMBL" id="BDQI01000004">
    <property type="protein sequence ID" value="GAX51289.1"/>
    <property type="molecule type" value="Genomic_DNA"/>
</dbReference>
<dbReference type="InterPro" id="IPR039538">
    <property type="entry name" value="BetI_C"/>
</dbReference>
<dbReference type="PANTHER" id="PTHR47506">
    <property type="entry name" value="TRANSCRIPTIONAL REGULATORY PROTEIN"/>
    <property type="match status" value="1"/>
</dbReference>
<evidence type="ECO:0000256" key="5">
    <source>
        <dbReference type="PROSITE-ProRule" id="PRU00335"/>
    </source>
</evidence>
<dbReference type="PROSITE" id="PS50977">
    <property type="entry name" value="HTH_TETR_2"/>
    <property type="match status" value="1"/>
</dbReference>
<accession>A0A250VB16</accession>
<evidence type="ECO:0000256" key="1">
    <source>
        <dbReference type="ARBA" id="ARBA00022491"/>
    </source>
</evidence>
<keyword evidence="8" id="KW-1185">Reference proteome</keyword>
<evidence type="ECO:0000256" key="4">
    <source>
        <dbReference type="ARBA" id="ARBA00023163"/>
    </source>
</evidence>
<dbReference type="Proteomes" id="UP000217446">
    <property type="component" value="Unassembled WGS sequence"/>
</dbReference>
<dbReference type="AlphaFoldDB" id="A0A250VB16"/>
<proteinExistence type="predicted"/>
<feature type="domain" description="HTH tetR-type" evidence="6">
    <location>
        <begin position="19"/>
        <end position="79"/>
    </location>
</feature>
<organism evidence="7 8">
    <name type="scientific">Streptomyces olivochromogenes</name>
    <dbReference type="NCBI Taxonomy" id="1963"/>
    <lineage>
        <taxon>Bacteria</taxon>
        <taxon>Bacillati</taxon>
        <taxon>Actinomycetota</taxon>
        <taxon>Actinomycetes</taxon>
        <taxon>Kitasatosporales</taxon>
        <taxon>Streptomycetaceae</taxon>
        <taxon>Streptomyces</taxon>
    </lineage>
</organism>
<evidence type="ECO:0000313" key="8">
    <source>
        <dbReference type="Proteomes" id="UP000217446"/>
    </source>
</evidence>
<evidence type="ECO:0000256" key="2">
    <source>
        <dbReference type="ARBA" id="ARBA00023015"/>
    </source>
</evidence>
<evidence type="ECO:0000313" key="7">
    <source>
        <dbReference type="EMBL" id="GAX51289.1"/>
    </source>
</evidence>
<name>A0A250VB16_STROL</name>
<keyword evidence="4" id="KW-0804">Transcription</keyword>
<comment type="caution">
    <text evidence="7">The sequence shown here is derived from an EMBL/GenBank/DDBJ whole genome shotgun (WGS) entry which is preliminary data.</text>
</comment>
<dbReference type="Pfam" id="PF00440">
    <property type="entry name" value="TetR_N"/>
    <property type="match status" value="1"/>
</dbReference>
<sequence length="234" mass="25538">MEAERKVPGAVRGTYAVGDERRLRILDVAVEHFAQWGFHASSLARIAKDVGITQGGLLHHFRSKEDLLVSVLRRSEEHDVERFFAVEAHSAAEFFAALVGLADYNSRRPGRTKMFNVLLAEAGDPGHPAHAFFVKRYADLVEVSAGALREAVASGELKPDTDCEALAEEFAAVMDGIQLQWALDPAGVDMAARMRAYLDRLLRSITVSGAGLPADAHTGLTRARVRTDSDARTD</sequence>
<protein>
    <submittedName>
        <fullName evidence="7">TetR family transcriptional regulator</fullName>
    </submittedName>
</protein>
<evidence type="ECO:0000256" key="3">
    <source>
        <dbReference type="ARBA" id="ARBA00023125"/>
    </source>
</evidence>
<evidence type="ECO:0000259" key="6">
    <source>
        <dbReference type="PROSITE" id="PS50977"/>
    </source>
</evidence>
<keyword evidence="1" id="KW-0678">Repressor</keyword>
<dbReference type="GO" id="GO:0003677">
    <property type="term" value="F:DNA binding"/>
    <property type="evidence" value="ECO:0007669"/>
    <property type="project" value="UniProtKB-UniRule"/>
</dbReference>
<dbReference type="PANTHER" id="PTHR47506:SF6">
    <property type="entry name" value="HTH-TYPE TRANSCRIPTIONAL REPRESSOR NEMR"/>
    <property type="match status" value="1"/>
</dbReference>
<dbReference type="PRINTS" id="PR00455">
    <property type="entry name" value="HTHTETR"/>
</dbReference>
<gene>
    <name evidence="7" type="ORF">SO3561_02790</name>
</gene>
<dbReference type="Gene3D" id="1.10.357.10">
    <property type="entry name" value="Tetracycline Repressor, domain 2"/>
    <property type="match status" value="1"/>
</dbReference>
<reference evidence="8" key="1">
    <citation type="submission" date="2017-05" db="EMBL/GenBank/DDBJ databases">
        <title>Streptomyces olivochromogenes NBRC 3561 whole genome shotgun sequence.</title>
        <authorList>
            <person name="Dohra H."/>
            <person name="Kodani S."/>
        </authorList>
    </citation>
    <scope>NUCLEOTIDE SEQUENCE [LARGE SCALE GENOMIC DNA]</scope>
    <source>
        <strain evidence="8">NBRC 3561</strain>
    </source>
</reference>
<keyword evidence="3 5" id="KW-0238">DNA-binding</keyword>
<feature type="DNA-binding region" description="H-T-H motif" evidence="5">
    <location>
        <begin position="42"/>
        <end position="61"/>
    </location>
</feature>
<dbReference type="Pfam" id="PF13977">
    <property type="entry name" value="TetR_C_6"/>
    <property type="match status" value="1"/>
</dbReference>
<dbReference type="InterPro" id="IPR001647">
    <property type="entry name" value="HTH_TetR"/>
</dbReference>